<dbReference type="Pfam" id="PF02585">
    <property type="entry name" value="PIG-L"/>
    <property type="match status" value="1"/>
</dbReference>
<dbReference type="Gene3D" id="3.40.50.10320">
    <property type="entry name" value="LmbE-like"/>
    <property type="match status" value="1"/>
</dbReference>
<proteinExistence type="predicted"/>
<accession>A0A2U2HEX3</accession>
<dbReference type="OrthoDB" id="9816564at2"/>
<reference evidence="1 2" key="1">
    <citation type="submission" date="2018-04" db="EMBL/GenBank/DDBJ databases">
        <title>Massilia violaceinigra sp. nov., a novel purple-pigmented bacterium isolated from Tianshan glacier, Xinjiang, China.</title>
        <authorList>
            <person name="Wang H."/>
        </authorList>
    </citation>
    <scope>NUCLEOTIDE SEQUENCE [LARGE SCALE GENOMIC DNA]</scope>
    <source>
        <strain evidence="1 2">B448-2</strain>
    </source>
</reference>
<protein>
    <recommendedName>
        <fullName evidence="3">PIG-L family deacetylase</fullName>
    </recommendedName>
</protein>
<sequence length="233" mass="25510">MECWLSGPCIVISPHLDDGVFSCGELIAHMPGTVVATVLAGIPDPSPRVTGWDAAAGFDSAARAVACRRGEDRAALALLRARPRWLDFFDGQYAGSPRWEALVDGLDALLGAEDPHAVLFPAGLRHPDHVLVHRAMLAVRRRRPHGIWLMYEDALYRCLPGLMQLRLLALARQGLVATPVPAAPAGRLGRKRAAVECYRSQLRVLVSHARGYADALAPERYWRIDAAAENRFP</sequence>
<dbReference type="AlphaFoldDB" id="A0A2U2HEX3"/>
<dbReference type="InterPro" id="IPR024078">
    <property type="entry name" value="LmbE-like_dom_sf"/>
</dbReference>
<dbReference type="InterPro" id="IPR003737">
    <property type="entry name" value="GlcNAc_PI_deacetylase-related"/>
</dbReference>
<gene>
    <name evidence="1" type="ORF">C7C56_022830</name>
</gene>
<name>A0A2U2HEX3_9BURK</name>
<dbReference type="EMBL" id="PXWF02000297">
    <property type="protein sequence ID" value="PWF42462.1"/>
    <property type="molecule type" value="Genomic_DNA"/>
</dbReference>
<evidence type="ECO:0000313" key="1">
    <source>
        <dbReference type="EMBL" id="PWF42462.1"/>
    </source>
</evidence>
<keyword evidence="2" id="KW-1185">Reference proteome</keyword>
<dbReference type="SUPFAM" id="SSF102588">
    <property type="entry name" value="LmbE-like"/>
    <property type="match status" value="1"/>
</dbReference>
<evidence type="ECO:0000313" key="2">
    <source>
        <dbReference type="Proteomes" id="UP000241421"/>
    </source>
</evidence>
<evidence type="ECO:0008006" key="3">
    <source>
        <dbReference type="Google" id="ProtNLM"/>
    </source>
</evidence>
<dbReference type="Proteomes" id="UP000241421">
    <property type="component" value="Unassembled WGS sequence"/>
</dbReference>
<comment type="caution">
    <text evidence="1">The sequence shown here is derived from an EMBL/GenBank/DDBJ whole genome shotgun (WGS) entry which is preliminary data.</text>
</comment>
<organism evidence="1 2">
    <name type="scientific">Massilia glaciei</name>
    <dbReference type="NCBI Taxonomy" id="1524097"/>
    <lineage>
        <taxon>Bacteria</taxon>
        <taxon>Pseudomonadati</taxon>
        <taxon>Pseudomonadota</taxon>
        <taxon>Betaproteobacteria</taxon>
        <taxon>Burkholderiales</taxon>
        <taxon>Oxalobacteraceae</taxon>
        <taxon>Telluria group</taxon>
        <taxon>Massilia</taxon>
    </lineage>
</organism>